<dbReference type="EC" id="3.2.1.39" evidence="3"/>
<dbReference type="PANTHER" id="PTHR31983">
    <property type="entry name" value="ENDO-1,3(4)-BETA-GLUCANASE 1"/>
    <property type="match status" value="1"/>
</dbReference>
<evidence type="ECO:0000256" key="10">
    <source>
        <dbReference type="SAM" id="SignalP"/>
    </source>
</evidence>
<accession>A0A8J2M0X8</accession>
<dbReference type="CDD" id="cd00257">
    <property type="entry name" value="beta-trefoil_FSCN-like"/>
    <property type="match status" value="2"/>
</dbReference>
<name>A0A8J2M0X8_9HEXA</name>
<keyword evidence="6" id="KW-0326">Glycosidase</keyword>
<dbReference type="GO" id="GO:0071555">
    <property type="term" value="P:cell wall organization"/>
    <property type="evidence" value="ECO:0007669"/>
    <property type="project" value="UniProtKB-KW"/>
</dbReference>
<dbReference type="PROSITE" id="PS52008">
    <property type="entry name" value="GH81"/>
    <property type="match status" value="1"/>
</dbReference>
<evidence type="ECO:0000259" key="12">
    <source>
        <dbReference type="Pfam" id="PF17652"/>
    </source>
</evidence>
<protein>
    <recommendedName>
        <fullName evidence="3">glucan endo-1,3-beta-D-glucosidase</fullName>
        <ecNumber evidence="3">3.2.1.39</ecNumber>
    </recommendedName>
</protein>
<evidence type="ECO:0000256" key="3">
    <source>
        <dbReference type="ARBA" id="ARBA00012780"/>
    </source>
</evidence>
<keyword evidence="5" id="KW-0119">Carbohydrate metabolism</keyword>
<dbReference type="GO" id="GO:0052861">
    <property type="term" value="F:endo-1,3(4)-beta-glucanase activity"/>
    <property type="evidence" value="ECO:0007669"/>
    <property type="project" value="InterPro"/>
</dbReference>
<evidence type="ECO:0000313" key="14">
    <source>
        <dbReference type="Proteomes" id="UP000708208"/>
    </source>
</evidence>
<dbReference type="EMBL" id="CAJVCH010561676">
    <property type="protein sequence ID" value="CAG7831711.1"/>
    <property type="molecule type" value="Genomic_DNA"/>
</dbReference>
<dbReference type="OrthoDB" id="8248856at2759"/>
<dbReference type="InterPro" id="IPR040451">
    <property type="entry name" value="GH81_N"/>
</dbReference>
<keyword evidence="14" id="KW-1185">Reference proteome</keyword>
<dbReference type="InterPro" id="IPR040720">
    <property type="entry name" value="GH81_C"/>
</dbReference>
<proteinExistence type="inferred from homology"/>
<dbReference type="Proteomes" id="UP000708208">
    <property type="component" value="Unassembled WGS sequence"/>
</dbReference>
<feature type="signal peptide" evidence="10">
    <location>
        <begin position="1"/>
        <end position="22"/>
    </location>
</feature>
<keyword evidence="4" id="KW-0378">Hydrolase</keyword>
<comment type="similarity">
    <text evidence="2">Belongs to the glycosyl hydrolase 81 family.</text>
</comment>
<evidence type="ECO:0000256" key="1">
    <source>
        <dbReference type="ARBA" id="ARBA00000382"/>
    </source>
</evidence>
<feature type="region of interest" description="Disordered" evidence="9">
    <location>
        <begin position="25"/>
        <end position="46"/>
    </location>
</feature>
<evidence type="ECO:0000256" key="8">
    <source>
        <dbReference type="ARBA" id="ARBA00023326"/>
    </source>
</evidence>
<comment type="catalytic activity">
    <reaction evidence="1">
        <text>Hydrolysis of (1-&gt;3)-beta-D-glucosidic linkages in (1-&gt;3)-beta-D-glucans.</text>
        <dbReference type="EC" id="3.2.1.39"/>
    </reaction>
</comment>
<gene>
    <name evidence="13" type="ORF">AFUS01_LOCUS41438</name>
</gene>
<keyword evidence="8" id="KW-0624">Polysaccharide degradation</keyword>
<dbReference type="GO" id="GO:0042973">
    <property type="term" value="F:glucan endo-1,3-beta-D-glucosidase activity"/>
    <property type="evidence" value="ECO:0007669"/>
    <property type="project" value="UniProtKB-EC"/>
</dbReference>
<sequence>MIRKILFLALVSVAFRGSSVQSKQHVLASTGPRDDPISTTEPNLPGGRIAVDAPPGPFFQGLQPPFPTDAWWSGFTVGNQDATVAGPFPFQSKTTNLGLDFGISDHRAFDGTSIHVNTQLDWRAGYFGIPNNQNARKALSWDTQTVCLQYFNGGTTMESCLVPGSPYMTLKYRDAAVVLTSLNNDITNFQWVTPGKKAKVTHPGGTYLLYVVEGDLSALVANGDTLTSPAGFTGTIRLAKLKEASQEAVLDRHANTYPTGLTMSYSVAGDVSTQTWTWSTVGNAADLLILSWPHHRQVLQGANFVDIQYLTLKGQMRGVAGNTWVQRHNLPTISWFAQNAPHPSCIPELTKTVEAEVKALHVEIPGDFYFWGGSFGRAAQIATIAEHIGRIDLANQVVAILKQSVGYWFDPAHVPAAAFETAWGGFINREGWNNTWVDFGNAYYNDHHFHYGYLLHGAAVIGKYDPGWLNEHLDFFNHLARDVGNPSPNDPHYAVTRHFDFFAGHSWASGIANGAGPRDQESSGEAINGYYGLLLFAHATNNQPLIEWSRILVAMEIAGAQAYWHLYPNAGENDTPYPEKAFRDLVTVGNVMDTQTGAWLFWGAERIQIAAIQILPLTPIGQYTFDAPWMEQVLNYCMDELNNPAQGDAFKSVIYAAYAKVNPQRAYDYSANLFDWGTGNSASNQLYFVATQPSGADICSAASASPEGIFTIQDTASGKFVSTDANGKLSANTGADVLATKFRLEFVPGGGTIQSLANNKFVSASPDGTQPLAANRDTAGSYEIFRWASQPDGTHELTAMVNRKLVGTGGGGDLENNGAASKFRLVPSDNSNPPTIPAAGVLRSVQNNNFVVSTAANPVLTVNGNNGDATRFAFERVPGSPDSAPNYYVKNTVTNKYVTGNQAGTERLSALRDVPQAWESFQIVPYKDAYILVHVASGLAAALQGDNTIIDNDSAINTNAALWNIQ</sequence>
<comment type="caution">
    <text evidence="13">The sequence shown here is derived from an EMBL/GenBank/DDBJ whole genome shotgun (WGS) entry which is preliminary data.</text>
</comment>
<evidence type="ECO:0000256" key="2">
    <source>
        <dbReference type="ARBA" id="ARBA00010730"/>
    </source>
</evidence>
<evidence type="ECO:0000313" key="13">
    <source>
        <dbReference type="EMBL" id="CAG7831711.1"/>
    </source>
</evidence>
<feature type="chain" id="PRO_5035172512" description="glucan endo-1,3-beta-D-glucosidase" evidence="10">
    <location>
        <begin position="23"/>
        <end position="966"/>
    </location>
</feature>
<evidence type="ECO:0000256" key="4">
    <source>
        <dbReference type="ARBA" id="ARBA00022801"/>
    </source>
</evidence>
<dbReference type="Pfam" id="PF03639">
    <property type="entry name" value="Glyco_hydro_81"/>
    <property type="match status" value="1"/>
</dbReference>
<evidence type="ECO:0000259" key="11">
    <source>
        <dbReference type="Pfam" id="PF03639"/>
    </source>
</evidence>
<keyword evidence="10" id="KW-0732">Signal</keyword>
<evidence type="ECO:0000256" key="7">
    <source>
        <dbReference type="ARBA" id="ARBA00023316"/>
    </source>
</evidence>
<keyword evidence="7" id="KW-0961">Cell wall biogenesis/degradation</keyword>
<dbReference type="AlphaFoldDB" id="A0A8J2M0X8"/>
<evidence type="ECO:0000256" key="9">
    <source>
        <dbReference type="SAM" id="MobiDB-lite"/>
    </source>
</evidence>
<reference evidence="13" key="1">
    <citation type="submission" date="2021-06" db="EMBL/GenBank/DDBJ databases">
        <authorList>
            <person name="Hodson N. C."/>
            <person name="Mongue J. A."/>
            <person name="Jaron S. K."/>
        </authorList>
    </citation>
    <scope>NUCLEOTIDE SEQUENCE</scope>
</reference>
<dbReference type="InterPro" id="IPR005200">
    <property type="entry name" value="Endo-beta-glucanase"/>
</dbReference>
<dbReference type="GO" id="GO:0000272">
    <property type="term" value="P:polysaccharide catabolic process"/>
    <property type="evidence" value="ECO:0007669"/>
    <property type="project" value="UniProtKB-KW"/>
</dbReference>
<evidence type="ECO:0000256" key="6">
    <source>
        <dbReference type="ARBA" id="ARBA00023295"/>
    </source>
</evidence>
<feature type="domain" description="Glycosyl hydrolase family 81 N-terminal" evidence="11">
    <location>
        <begin position="63"/>
        <end position="332"/>
    </location>
</feature>
<feature type="domain" description="Glycosyl hydrolase family 81 C-terminal" evidence="12">
    <location>
        <begin position="350"/>
        <end position="671"/>
    </location>
</feature>
<organism evidence="13 14">
    <name type="scientific">Allacma fusca</name>
    <dbReference type="NCBI Taxonomy" id="39272"/>
    <lineage>
        <taxon>Eukaryota</taxon>
        <taxon>Metazoa</taxon>
        <taxon>Ecdysozoa</taxon>
        <taxon>Arthropoda</taxon>
        <taxon>Hexapoda</taxon>
        <taxon>Collembola</taxon>
        <taxon>Symphypleona</taxon>
        <taxon>Sminthuridae</taxon>
        <taxon>Allacma</taxon>
    </lineage>
</organism>
<evidence type="ECO:0000256" key="5">
    <source>
        <dbReference type="ARBA" id="ARBA00023277"/>
    </source>
</evidence>
<dbReference type="Pfam" id="PF17652">
    <property type="entry name" value="Glyco_hydro81C"/>
    <property type="match status" value="1"/>
</dbReference>
<dbReference type="PANTHER" id="PTHR31983:SF0">
    <property type="entry name" value="GLUCAN ENDO-1,3-BETA-D-GLUCOSIDASE 2"/>
    <property type="match status" value="1"/>
</dbReference>